<dbReference type="EMBL" id="BRPK01000017">
    <property type="protein sequence ID" value="GLB44499.1"/>
    <property type="molecule type" value="Genomic_DNA"/>
</dbReference>
<evidence type="ECO:0000313" key="2">
    <source>
        <dbReference type="Proteomes" id="UP001063166"/>
    </source>
</evidence>
<keyword evidence="2" id="KW-1185">Reference proteome</keyword>
<comment type="caution">
    <text evidence="1">The sequence shown here is derived from an EMBL/GenBank/DDBJ whole genome shotgun (WGS) entry which is preliminary data.</text>
</comment>
<gene>
    <name evidence="1" type="ORF">LshimejAT787_1701260</name>
</gene>
<proteinExistence type="predicted"/>
<name>A0A9P3UQZ0_LYOSH</name>
<dbReference type="Proteomes" id="UP001063166">
    <property type="component" value="Unassembled WGS sequence"/>
</dbReference>
<dbReference type="AlphaFoldDB" id="A0A9P3UQZ0"/>
<evidence type="ECO:0000313" key="1">
    <source>
        <dbReference type="EMBL" id="GLB44499.1"/>
    </source>
</evidence>
<sequence>MEQKPQTIVTSSFSSAGTRCSSYPQVSSLAFWTDSPQIGLPNRPPTSTYQLSALQIDHHREKTVWTSTSSSQASCGRRCISSVRLCNIPLTWTVFDSIFDSQTYSWDVPSLVLEDLPLALSRSSLTAWTKRAPTSIRSKSSDALSLNGLISERLVLGSPDDLVSFIRKLQGNQFEFRSCPAAAVDAVLDLIATVEDETQDTSESNASWLQKLRIRGCSNFSFAKLWRAVEARDATAEELGLKPADYAKDPTVRGKKCSVRLSSEAAEHWRPAEVSYK</sequence>
<organism evidence="1 2">
    <name type="scientific">Lyophyllum shimeji</name>
    <name type="common">Hon-shimeji</name>
    <name type="synonym">Tricholoma shimeji</name>
    <dbReference type="NCBI Taxonomy" id="47721"/>
    <lineage>
        <taxon>Eukaryota</taxon>
        <taxon>Fungi</taxon>
        <taxon>Dikarya</taxon>
        <taxon>Basidiomycota</taxon>
        <taxon>Agaricomycotina</taxon>
        <taxon>Agaricomycetes</taxon>
        <taxon>Agaricomycetidae</taxon>
        <taxon>Agaricales</taxon>
        <taxon>Tricholomatineae</taxon>
        <taxon>Lyophyllaceae</taxon>
        <taxon>Lyophyllum</taxon>
    </lineage>
</organism>
<protein>
    <submittedName>
        <fullName evidence="1">Uncharacterized protein</fullName>
    </submittedName>
</protein>
<reference evidence="1" key="1">
    <citation type="submission" date="2022-07" db="EMBL/GenBank/DDBJ databases">
        <title>The genome of Lyophyllum shimeji provides insight into the initial evolution of ectomycorrhizal fungal genome.</title>
        <authorList>
            <person name="Kobayashi Y."/>
            <person name="Shibata T."/>
            <person name="Hirakawa H."/>
            <person name="Shigenobu S."/>
            <person name="Nishiyama T."/>
            <person name="Yamada A."/>
            <person name="Hasebe M."/>
            <person name="Kawaguchi M."/>
        </authorList>
    </citation>
    <scope>NUCLEOTIDE SEQUENCE</scope>
    <source>
        <strain evidence="1">AT787</strain>
    </source>
</reference>
<accession>A0A9P3UQZ0</accession>